<dbReference type="Pfam" id="PF13280">
    <property type="entry name" value="WYL"/>
    <property type="match status" value="1"/>
</dbReference>
<dbReference type="InterPro" id="IPR036388">
    <property type="entry name" value="WH-like_DNA-bd_sf"/>
</dbReference>
<dbReference type="PANTHER" id="PTHR34580:SF9">
    <property type="entry name" value="SLL5097 PROTEIN"/>
    <property type="match status" value="1"/>
</dbReference>
<dbReference type="SUPFAM" id="SSF46785">
    <property type="entry name" value="Winged helix' DNA-binding domain"/>
    <property type="match status" value="1"/>
</dbReference>
<organism evidence="4 5">
    <name type="scientific">Fusibacter ferrireducens</name>
    <dbReference type="NCBI Taxonomy" id="2785058"/>
    <lineage>
        <taxon>Bacteria</taxon>
        <taxon>Bacillati</taxon>
        <taxon>Bacillota</taxon>
        <taxon>Clostridia</taxon>
        <taxon>Eubacteriales</taxon>
        <taxon>Eubacteriales Family XII. Incertae Sedis</taxon>
        <taxon>Fusibacter</taxon>
    </lineage>
</organism>
<dbReference type="Proteomes" id="UP000614200">
    <property type="component" value="Unassembled WGS sequence"/>
</dbReference>
<gene>
    <name evidence="4" type="ORF">ISU02_12860</name>
</gene>
<dbReference type="InterPro" id="IPR013196">
    <property type="entry name" value="HTH_11"/>
</dbReference>
<evidence type="ECO:0000259" key="2">
    <source>
        <dbReference type="Pfam" id="PF13280"/>
    </source>
</evidence>
<dbReference type="RefSeq" id="WP_194702237.1">
    <property type="nucleotide sequence ID" value="NZ_JADKNH010000007.1"/>
</dbReference>
<keyword evidence="5" id="KW-1185">Reference proteome</keyword>
<protein>
    <submittedName>
        <fullName evidence="4">WYL domain-containing protein</fullName>
    </submittedName>
</protein>
<evidence type="ECO:0000313" key="4">
    <source>
        <dbReference type="EMBL" id="MBF4694003.1"/>
    </source>
</evidence>
<comment type="caution">
    <text evidence="4">The sequence shown here is derived from an EMBL/GenBank/DDBJ whole genome shotgun (WGS) entry which is preliminary data.</text>
</comment>
<dbReference type="InterPro" id="IPR051534">
    <property type="entry name" value="CBASS_pafABC_assoc_protein"/>
</dbReference>
<dbReference type="InterPro" id="IPR026881">
    <property type="entry name" value="WYL_dom"/>
</dbReference>
<proteinExistence type="predicted"/>
<feature type="domain" description="Helix-turn-helix type 11" evidence="1">
    <location>
        <begin position="11"/>
        <end position="60"/>
    </location>
</feature>
<accession>A0ABR9ZU64</accession>
<dbReference type="PROSITE" id="PS52050">
    <property type="entry name" value="WYL"/>
    <property type="match status" value="1"/>
</dbReference>
<sequence length="317" mass="36860">MSRVSNALNMMLELEIKGAMSIDELARRIEVTPRMIKQYKKDLEMAGIYIGSTRGRNGGYFLETSRCIANLGITEDEIKSIIMAKEIISSGKFHFDNTFQNFVNKMTLVMSSSEDIAYHNKMLYENETILKKEKELWKNLNLAVLEKQKIRLDYKALKPEGIEISNRIIQPYGIFDYKGASYVYGYCENAKDIRFFKLSRILTYEVMDEKFEVDTQYDFSEVMSNSFGIYNDEAQMVKLKIGYPMSEIVKEKIISVNQKITIIDEKNIYFEAEMQGFEEYKSWVMSMGSLVEVIEPKMLQEAVLKEALKIIEKSKKK</sequence>
<dbReference type="InterPro" id="IPR057727">
    <property type="entry name" value="WCX_dom"/>
</dbReference>
<reference evidence="4 5" key="1">
    <citation type="submission" date="2020-11" db="EMBL/GenBank/DDBJ databases">
        <title>Fusibacter basophilias sp. nov.</title>
        <authorList>
            <person name="Qiu D."/>
        </authorList>
    </citation>
    <scope>NUCLEOTIDE SEQUENCE [LARGE SCALE GENOMIC DNA]</scope>
    <source>
        <strain evidence="4 5">Q10-2</strain>
    </source>
</reference>
<feature type="domain" description="WYL" evidence="2">
    <location>
        <begin position="137"/>
        <end position="206"/>
    </location>
</feature>
<dbReference type="PANTHER" id="PTHR34580">
    <property type="match status" value="1"/>
</dbReference>
<name>A0ABR9ZU64_9FIRM</name>
<dbReference type="Pfam" id="PF25583">
    <property type="entry name" value="WCX"/>
    <property type="match status" value="1"/>
</dbReference>
<dbReference type="InterPro" id="IPR036390">
    <property type="entry name" value="WH_DNA-bd_sf"/>
</dbReference>
<evidence type="ECO:0000259" key="3">
    <source>
        <dbReference type="Pfam" id="PF25583"/>
    </source>
</evidence>
<evidence type="ECO:0000259" key="1">
    <source>
        <dbReference type="Pfam" id="PF08279"/>
    </source>
</evidence>
<dbReference type="EMBL" id="JADKNH010000007">
    <property type="protein sequence ID" value="MBF4694003.1"/>
    <property type="molecule type" value="Genomic_DNA"/>
</dbReference>
<dbReference type="Pfam" id="PF08279">
    <property type="entry name" value="HTH_11"/>
    <property type="match status" value="1"/>
</dbReference>
<feature type="domain" description="WCX" evidence="3">
    <location>
        <begin position="237"/>
        <end position="309"/>
    </location>
</feature>
<dbReference type="Gene3D" id="1.10.10.10">
    <property type="entry name" value="Winged helix-like DNA-binding domain superfamily/Winged helix DNA-binding domain"/>
    <property type="match status" value="1"/>
</dbReference>
<evidence type="ECO:0000313" key="5">
    <source>
        <dbReference type="Proteomes" id="UP000614200"/>
    </source>
</evidence>